<proteinExistence type="predicted"/>
<keyword evidence="2" id="KW-1185">Reference proteome</keyword>
<dbReference type="Proteomes" id="UP001056120">
    <property type="component" value="Linkage Group LG17"/>
</dbReference>
<name>A0ACB9EPM7_9ASTR</name>
<comment type="caution">
    <text evidence="1">The sequence shown here is derived from an EMBL/GenBank/DDBJ whole genome shotgun (WGS) entry which is preliminary data.</text>
</comment>
<dbReference type="EMBL" id="CM042034">
    <property type="protein sequence ID" value="KAI3760518.1"/>
    <property type="molecule type" value="Genomic_DNA"/>
</dbReference>
<sequence>MDAEVLTEMACGLAESNQRFLWAVRPGLVSGSEWLELLPDGFVDVDQGVNASYVSFVWKIGLELERVDRGEIERVIKRVMVDDGEEMRVRVNDMKEMVKEALENRGSSQESLDSLVDFIMSY</sequence>
<reference evidence="2" key="1">
    <citation type="journal article" date="2022" name="Mol. Ecol. Resour.">
        <title>The genomes of chicory, endive, great burdock and yacon provide insights into Asteraceae palaeo-polyploidization history and plant inulin production.</title>
        <authorList>
            <person name="Fan W."/>
            <person name="Wang S."/>
            <person name="Wang H."/>
            <person name="Wang A."/>
            <person name="Jiang F."/>
            <person name="Liu H."/>
            <person name="Zhao H."/>
            <person name="Xu D."/>
            <person name="Zhang Y."/>
        </authorList>
    </citation>
    <scope>NUCLEOTIDE SEQUENCE [LARGE SCALE GENOMIC DNA]</scope>
    <source>
        <strain evidence="2">cv. Yunnan</strain>
    </source>
</reference>
<evidence type="ECO:0000313" key="2">
    <source>
        <dbReference type="Proteomes" id="UP001056120"/>
    </source>
</evidence>
<protein>
    <submittedName>
        <fullName evidence="1">Uncharacterized protein</fullName>
    </submittedName>
</protein>
<reference evidence="1 2" key="2">
    <citation type="journal article" date="2022" name="Mol. Ecol. Resour.">
        <title>The genomes of chicory, endive, great burdock and yacon provide insights into Asteraceae paleo-polyploidization history and plant inulin production.</title>
        <authorList>
            <person name="Fan W."/>
            <person name="Wang S."/>
            <person name="Wang H."/>
            <person name="Wang A."/>
            <person name="Jiang F."/>
            <person name="Liu H."/>
            <person name="Zhao H."/>
            <person name="Xu D."/>
            <person name="Zhang Y."/>
        </authorList>
    </citation>
    <scope>NUCLEOTIDE SEQUENCE [LARGE SCALE GENOMIC DNA]</scope>
    <source>
        <strain evidence="2">cv. Yunnan</strain>
        <tissue evidence="1">Leaves</tissue>
    </source>
</reference>
<gene>
    <name evidence="1" type="ORF">L1987_50913</name>
</gene>
<organism evidence="1 2">
    <name type="scientific">Smallanthus sonchifolius</name>
    <dbReference type="NCBI Taxonomy" id="185202"/>
    <lineage>
        <taxon>Eukaryota</taxon>
        <taxon>Viridiplantae</taxon>
        <taxon>Streptophyta</taxon>
        <taxon>Embryophyta</taxon>
        <taxon>Tracheophyta</taxon>
        <taxon>Spermatophyta</taxon>
        <taxon>Magnoliopsida</taxon>
        <taxon>eudicotyledons</taxon>
        <taxon>Gunneridae</taxon>
        <taxon>Pentapetalae</taxon>
        <taxon>asterids</taxon>
        <taxon>campanulids</taxon>
        <taxon>Asterales</taxon>
        <taxon>Asteraceae</taxon>
        <taxon>Asteroideae</taxon>
        <taxon>Heliantheae alliance</taxon>
        <taxon>Millerieae</taxon>
        <taxon>Smallanthus</taxon>
    </lineage>
</organism>
<accession>A0ACB9EPM7</accession>
<evidence type="ECO:0000313" key="1">
    <source>
        <dbReference type="EMBL" id="KAI3760518.1"/>
    </source>
</evidence>